<feature type="transmembrane region" description="Helical" evidence="1">
    <location>
        <begin position="205"/>
        <end position="230"/>
    </location>
</feature>
<keyword evidence="1" id="KW-0472">Membrane</keyword>
<keyword evidence="3" id="KW-1185">Reference proteome</keyword>
<reference evidence="2 3" key="1">
    <citation type="submission" date="2024-02" db="EMBL/GenBank/DDBJ databases">
        <authorList>
            <person name="Daric V."/>
            <person name="Darras S."/>
        </authorList>
    </citation>
    <scope>NUCLEOTIDE SEQUENCE [LARGE SCALE GENOMIC DNA]</scope>
</reference>
<evidence type="ECO:0000313" key="3">
    <source>
        <dbReference type="Proteomes" id="UP001642483"/>
    </source>
</evidence>
<feature type="transmembrane region" description="Helical" evidence="1">
    <location>
        <begin position="29"/>
        <end position="50"/>
    </location>
</feature>
<keyword evidence="1" id="KW-1133">Transmembrane helix</keyword>
<protein>
    <submittedName>
        <fullName evidence="2">Uncharacterized protein</fullName>
    </submittedName>
</protein>
<feature type="transmembrane region" description="Helical" evidence="1">
    <location>
        <begin position="168"/>
        <end position="193"/>
    </location>
</feature>
<proteinExistence type="predicted"/>
<accession>A0ABP0GTW0</accession>
<feature type="transmembrane region" description="Helical" evidence="1">
    <location>
        <begin position="292"/>
        <end position="311"/>
    </location>
</feature>
<sequence>MGTVTLLIFLRCSKDRFRCYNDHINMKRLTAAAAASACVFLGLIFLLYAFSSSNWISTCMPVASLILIPNTNPVEVSSYSAMRHPSAQRLKRGEYVIPGENERDLTMNRQLESEKNWISNKLNDLKLCAAQGYFEYCISGDGFFQVGDYRLCVSTNVPGRVWSQSEKLTVTAIIFTSLVSVASIVLLFIVIRGSLQRVYPRVTDVCINIVAVVTFIGGTILLLGLLPVVVQSNFYLFNTTNFYNDMVHRLATIYSVVMEVNWSIKDGDLTDVQAWARTVVANMTDLGLDRDFYLALTSAVLLYTACCCLLLRSKDEPERPPSPSRFMHKQS</sequence>
<evidence type="ECO:0000313" key="2">
    <source>
        <dbReference type="EMBL" id="CAK8694249.1"/>
    </source>
</evidence>
<dbReference type="Proteomes" id="UP001642483">
    <property type="component" value="Unassembled WGS sequence"/>
</dbReference>
<name>A0ABP0GTW0_CLALP</name>
<organism evidence="2 3">
    <name type="scientific">Clavelina lepadiformis</name>
    <name type="common">Light-bulb sea squirt</name>
    <name type="synonym">Ascidia lepadiformis</name>
    <dbReference type="NCBI Taxonomy" id="159417"/>
    <lineage>
        <taxon>Eukaryota</taxon>
        <taxon>Metazoa</taxon>
        <taxon>Chordata</taxon>
        <taxon>Tunicata</taxon>
        <taxon>Ascidiacea</taxon>
        <taxon>Aplousobranchia</taxon>
        <taxon>Clavelinidae</taxon>
        <taxon>Clavelina</taxon>
    </lineage>
</organism>
<dbReference type="EMBL" id="CAWYQH010000141">
    <property type="protein sequence ID" value="CAK8694249.1"/>
    <property type="molecule type" value="Genomic_DNA"/>
</dbReference>
<comment type="caution">
    <text evidence="2">The sequence shown here is derived from an EMBL/GenBank/DDBJ whole genome shotgun (WGS) entry which is preliminary data.</text>
</comment>
<gene>
    <name evidence="2" type="ORF">CVLEPA_LOCUS27633</name>
</gene>
<evidence type="ECO:0000256" key="1">
    <source>
        <dbReference type="SAM" id="Phobius"/>
    </source>
</evidence>
<keyword evidence="1" id="KW-0812">Transmembrane</keyword>